<gene>
    <name evidence="1" type="ORF">DFR68_11260</name>
</gene>
<dbReference type="Proteomes" id="UP000255355">
    <property type="component" value="Unassembled WGS sequence"/>
</dbReference>
<keyword evidence="2" id="KW-1185">Reference proteome</keyword>
<comment type="caution">
    <text evidence="1">The sequence shown here is derived from an EMBL/GenBank/DDBJ whole genome shotgun (WGS) entry which is preliminary data.</text>
</comment>
<name>A0A370GRW1_9NOCA</name>
<dbReference type="EMBL" id="QQAZ01000012">
    <property type="protein sequence ID" value="RDI46159.1"/>
    <property type="molecule type" value="Genomic_DNA"/>
</dbReference>
<dbReference type="AlphaFoldDB" id="A0A370GRW1"/>
<sequence>MSDSAPSVSADHQLRLARVYEGHDPSGRPVADRAAVNPELREALLTYLEAAPVVLAARHLDVDEFAPDEHDVPLNYRTDGTWIWAGSVPHYLRKHGLAPEPSLVQHILERGFRTPDVDEATKGLAVSVITGT</sequence>
<dbReference type="STRING" id="1210089.GCA_001613165_03427"/>
<protein>
    <submittedName>
        <fullName evidence="1">Uncharacterized protein</fullName>
    </submittedName>
</protein>
<organism evidence="1 2">
    <name type="scientific">Nocardia mexicana</name>
    <dbReference type="NCBI Taxonomy" id="279262"/>
    <lineage>
        <taxon>Bacteria</taxon>
        <taxon>Bacillati</taxon>
        <taxon>Actinomycetota</taxon>
        <taxon>Actinomycetes</taxon>
        <taxon>Mycobacteriales</taxon>
        <taxon>Nocardiaceae</taxon>
        <taxon>Nocardia</taxon>
    </lineage>
</organism>
<evidence type="ECO:0000313" key="2">
    <source>
        <dbReference type="Proteomes" id="UP000255355"/>
    </source>
</evidence>
<reference evidence="1 2" key="1">
    <citation type="submission" date="2018-07" db="EMBL/GenBank/DDBJ databases">
        <title>Genomic Encyclopedia of Type Strains, Phase IV (KMG-IV): sequencing the most valuable type-strain genomes for metagenomic binning, comparative biology and taxonomic classification.</title>
        <authorList>
            <person name="Goeker M."/>
        </authorList>
    </citation>
    <scope>NUCLEOTIDE SEQUENCE [LARGE SCALE GENOMIC DNA]</scope>
    <source>
        <strain evidence="1 2">DSM 44952</strain>
    </source>
</reference>
<evidence type="ECO:0000313" key="1">
    <source>
        <dbReference type="EMBL" id="RDI46159.1"/>
    </source>
</evidence>
<proteinExistence type="predicted"/>
<accession>A0A370GRW1</accession>
<dbReference type="RefSeq" id="WP_174556883.1">
    <property type="nucleotide sequence ID" value="NZ_QQAZ01000012.1"/>
</dbReference>